<dbReference type="AlphaFoldDB" id="A0A2T3AX31"/>
<dbReference type="Proteomes" id="UP000241818">
    <property type="component" value="Unassembled WGS sequence"/>
</dbReference>
<gene>
    <name evidence="1" type="ORF">M430DRAFT_266710</name>
</gene>
<evidence type="ECO:0000313" key="1">
    <source>
        <dbReference type="EMBL" id="PSS13232.1"/>
    </source>
</evidence>
<dbReference type="OrthoDB" id="10607283at2759"/>
<dbReference type="EMBL" id="KZ679014">
    <property type="protein sequence ID" value="PSS13232.1"/>
    <property type="molecule type" value="Genomic_DNA"/>
</dbReference>
<dbReference type="InParanoid" id="A0A2T3AX31"/>
<evidence type="ECO:0000313" key="2">
    <source>
        <dbReference type="Proteomes" id="UP000241818"/>
    </source>
</evidence>
<name>A0A2T3AX31_AMORE</name>
<reference evidence="1 2" key="1">
    <citation type="journal article" date="2018" name="New Phytol.">
        <title>Comparative genomics and transcriptomics depict ericoid mycorrhizal fungi as versatile saprotrophs and plant mutualists.</title>
        <authorList>
            <person name="Martino E."/>
            <person name="Morin E."/>
            <person name="Grelet G.A."/>
            <person name="Kuo A."/>
            <person name="Kohler A."/>
            <person name="Daghino S."/>
            <person name="Barry K.W."/>
            <person name="Cichocki N."/>
            <person name="Clum A."/>
            <person name="Dockter R.B."/>
            <person name="Hainaut M."/>
            <person name="Kuo R.C."/>
            <person name="LaButti K."/>
            <person name="Lindahl B.D."/>
            <person name="Lindquist E.A."/>
            <person name="Lipzen A."/>
            <person name="Khouja H.R."/>
            <person name="Magnuson J."/>
            <person name="Murat C."/>
            <person name="Ohm R.A."/>
            <person name="Singer S.W."/>
            <person name="Spatafora J.W."/>
            <person name="Wang M."/>
            <person name="Veneault-Fourrey C."/>
            <person name="Henrissat B."/>
            <person name="Grigoriev I.V."/>
            <person name="Martin F.M."/>
            <person name="Perotto S."/>
        </authorList>
    </citation>
    <scope>NUCLEOTIDE SEQUENCE [LARGE SCALE GENOMIC DNA]</scope>
    <source>
        <strain evidence="1 2">ATCC 22711</strain>
    </source>
</reference>
<proteinExistence type="predicted"/>
<keyword evidence="2" id="KW-1185">Reference proteome</keyword>
<dbReference type="RefSeq" id="XP_024719223.1">
    <property type="nucleotide sequence ID" value="XM_024865430.1"/>
</dbReference>
<protein>
    <submittedName>
        <fullName evidence="1">Uncharacterized protein</fullName>
    </submittedName>
</protein>
<organism evidence="1 2">
    <name type="scientific">Amorphotheca resinae ATCC 22711</name>
    <dbReference type="NCBI Taxonomy" id="857342"/>
    <lineage>
        <taxon>Eukaryota</taxon>
        <taxon>Fungi</taxon>
        <taxon>Dikarya</taxon>
        <taxon>Ascomycota</taxon>
        <taxon>Pezizomycotina</taxon>
        <taxon>Leotiomycetes</taxon>
        <taxon>Helotiales</taxon>
        <taxon>Amorphothecaceae</taxon>
        <taxon>Amorphotheca</taxon>
    </lineage>
</organism>
<accession>A0A2T3AX31</accession>
<dbReference type="GeneID" id="36573511"/>
<sequence>MSVTNFPPVRAPGKRQQAFYILAGQALADESKWKSFDFSEAFTARYGRPVVYWSHWNRLMSTPYRTELVPRFRGTFNEVLDNMNFLSFCQAVDQKAVHMKGRVLGRLEMEGLYAQFLIKKFDEVGSATYRMRVILKKSMEKVS</sequence>